<dbReference type="PATRIC" id="fig|1123269.5.peg.3497"/>
<dbReference type="InterPro" id="IPR016161">
    <property type="entry name" value="Ald_DH/histidinol_DH"/>
</dbReference>
<dbReference type="InterPro" id="IPR016162">
    <property type="entry name" value="Ald_DH_N"/>
</dbReference>
<dbReference type="PROSITE" id="PS00687">
    <property type="entry name" value="ALDEHYDE_DEHYDR_GLU"/>
    <property type="match status" value="1"/>
</dbReference>
<dbReference type="eggNOG" id="COG1012">
    <property type="taxonomic scope" value="Bacteria"/>
</dbReference>
<dbReference type="SUPFAM" id="SSF53720">
    <property type="entry name" value="ALDH-like"/>
    <property type="match status" value="1"/>
</dbReference>
<dbReference type="InterPro" id="IPR016163">
    <property type="entry name" value="Ald_DH_C"/>
</dbReference>
<dbReference type="FunFam" id="3.40.605.10:FF:000007">
    <property type="entry name" value="NAD/NADP-dependent betaine aldehyde dehydrogenase"/>
    <property type="match status" value="1"/>
</dbReference>
<accession>W0ADT5</accession>
<evidence type="ECO:0000256" key="4">
    <source>
        <dbReference type="RuleBase" id="RU003345"/>
    </source>
</evidence>
<organism evidence="6 7">
    <name type="scientific">Sphingomonas sanxanigenens DSM 19645 = NX02</name>
    <dbReference type="NCBI Taxonomy" id="1123269"/>
    <lineage>
        <taxon>Bacteria</taxon>
        <taxon>Pseudomonadati</taxon>
        <taxon>Pseudomonadota</taxon>
        <taxon>Alphaproteobacteria</taxon>
        <taxon>Sphingomonadales</taxon>
        <taxon>Sphingomonadaceae</taxon>
        <taxon>Sphingomonas</taxon>
    </lineage>
</organism>
<evidence type="ECO:0000313" key="7">
    <source>
        <dbReference type="Proteomes" id="UP000018851"/>
    </source>
</evidence>
<feature type="active site" evidence="3">
    <location>
        <position position="250"/>
    </location>
</feature>
<dbReference type="CDD" id="cd07106">
    <property type="entry name" value="ALDH_AldA-AAD23400"/>
    <property type="match status" value="1"/>
</dbReference>
<feature type="domain" description="Aldehyde dehydrogenase" evidence="5">
    <location>
        <begin position="26"/>
        <end position="470"/>
    </location>
</feature>
<name>W0ADT5_9SPHN</name>
<comment type="similarity">
    <text evidence="1 4">Belongs to the aldehyde dehydrogenase family.</text>
</comment>
<dbReference type="InterPro" id="IPR015590">
    <property type="entry name" value="Aldehyde_DH_dom"/>
</dbReference>
<evidence type="ECO:0000256" key="1">
    <source>
        <dbReference type="ARBA" id="ARBA00009986"/>
    </source>
</evidence>
<gene>
    <name evidence="6" type="ORF">NX02_17860</name>
</gene>
<keyword evidence="2 4" id="KW-0560">Oxidoreductase</keyword>
<sequence length="477" mass="49954">MNDPTGEAAMTHFKLLIDGALTDGARTMDVINPATGEAFETCPVADEAQLDAAVAAAVAAFPAWSALPIGERAARIAALADALQARADAFARLLTAEQGKPGNQAKMEVIGAVFTLRAFAAMRLEPHVIRDDDKARIIEVRRPLGVVGAILPWNFPVILLMNKLAPALLAGNTLVAKPAPTTPLTTLLFGTLCAEILPPGVVNIICDENDLGGALSAHPGIAKVSFTGSTATGKKVMQAAAATLKRITLELGGNDAAIILDDADPIETARKIFQGAMANAGQVCIAIKRAYVPEAIYDVFCEELARLATAAVVDDGAKQGAQIGPVQNAAQYERLKTLLDESAREGKVIAGGAALDRPGFFIAPTIVRDVTDDARIVREEQFGPVLPVLSYTDLDDAVARANASEFGLGGSVWGTDLDRATDIALRLQSGTAWVNQHMALSPTVPFRGAKQSGVGGELGLEGLHEYTQAMIVNVARG</sequence>
<dbReference type="Gene3D" id="3.40.309.10">
    <property type="entry name" value="Aldehyde Dehydrogenase, Chain A, domain 2"/>
    <property type="match status" value="1"/>
</dbReference>
<dbReference type="GO" id="GO:0016620">
    <property type="term" value="F:oxidoreductase activity, acting on the aldehyde or oxo group of donors, NAD or NADP as acceptor"/>
    <property type="evidence" value="ECO:0007669"/>
    <property type="project" value="InterPro"/>
</dbReference>
<proteinExistence type="inferred from homology"/>
<dbReference type="EMBL" id="CP006644">
    <property type="protein sequence ID" value="AHE55246.1"/>
    <property type="molecule type" value="Genomic_DNA"/>
</dbReference>
<evidence type="ECO:0000313" key="6">
    <source>
        <dbReference type="EMBL" id="AHE55246.1"/>
    </source>
</evidence>
<dbReference type="Proteomes" id="UP000018851">
    <property type="component" value="Chromosome"/>
</dbReference>
<reference evidence="6 7" key="1">
    <citation type="submission" date="2013-07" db="EMBL/GenBank/DDBJ databases">
        <title>Completed genome of Sphingomonas sanxanigenens NX02.</title>
        <authorList>
            <person name="Ma T."/>
            <person name="Huang H."/>
            <person name="Wu M."/>
            <person name="Li X."/>
            <person name="Li G."/>
        </authorList>
    </citation>
    <scope>NUCLEOTIDE SEQUENCE [LARGE SCALE GENOMIC DNA]</scope>
    <source>
        <strain evidence="6 7">NX02</strain>
    </source>
</reference>
<dbReference type="PANTHER" id="PTHR11699">
    <property type="entry name" value="ALDEHYDE DEHYDROGENASE-RELATED"/>
    <property type="match status" value="1"/>
</dbReference>
<dbReference type="AlphaFoldDB" id="W0ADT5"/>
<dbReference type="HOGENOM" id="CLU_005391_0_0_5"/>
<dbReference type="InterPro" id="IPR029510">
    <property type="entry name" value="Ald_DH_CS_GLU"/>
</dbReference>
<dbReference type="KEGG" id="ssan:NX02_17860"/>
<dbReference type="STRING" id="1123269.NX02_17860"/>
<evidence type="ECO:0000256" key="2">
    <source>
        <dbReference type="ARBA" id="ARBA00023002"/>
    </source>
</evidence>
<keyword evidence="7" id="KW-1185">Reference proteome</keyword>
<dbReference type="Gene3D" id="3.40.605.10">
    <property type="entry name" value="Aldehyde Dehydrogenase, Chain A, domain 1"/>
    <property type="match status" value="1"/>
</dbReference>
<protein>
    <recommendedName>
        <fullName evidence="5">Aldehyde dehydrogenase domain-containing protein</fullName>
    </recommendedName>
</protein>
<evidence type="ECO:0000256" key="3">
    <source>
        <dbReference type="PROSITE-ProRule" id="PRU10007"/>
    </source>
</evidence>
<dbReference type="InterPro" id="IPR044086">
    <property type="entry name" value="LUC3-like"/>
</dbReference>
<dbReference type="Pfam" id="PF00171">
    <property type="entry name" value="Aldedh"/>
    <property type="match status" value="1"/>
</dbReference>
<evidence type="ECO:0000259" key="5">
    <source>
        <dbReference type="Pfam" id="PF00171"/>
    </source>
</evidence>